<keyword evidence="2" id="KW-0812">Transmembrane</keyword>
<feature type="transmembrane region" description="Helical" evidence="2">
    <location>
        <begin position="342"/>
        <end position="362"/>
    </location>
</feature>
<evidence type="ECO:0000256" key="1">
    <source>
        <dbReference type="SAM" id="MobiDB-lite"/>
    </source>
</evidence>
<evidence type="ECO:0000256" key="2">
    <source>
        <dbReference type="SAM" id="Phobius"/>
    </source>
</evidence>
<organism evidence="3 4">
    <name type="scientific">Ascaris lumbricoides</name>
    <name type="common">Giant roundworm</name>
    <dbReference type="NCBI Taxonomy" id="6252"/>
    <lineage>
        <taxon>Eukaryota</taxon>
        <taxon>Metazoa</taxon>
        <taxon>Ecdysozoa</taxon>
        <taxon>Nematoda</taxon>
        <taxon>Chromadorea</taxon>
        <taxon>Rhabditida</taxon>
        <taxon>Spirurina</taxon>
        <taxon>Ascaridomorpha</taxon>
        <taxon>Ascaridoidea</taxon>
        <taxon>Ascarididae</taxon>
        <taxon>Ascaris</taxon>
    </lineage>
</organism>
<dbReference type="AlphaFoldDB" id="A0A0M3IMU7"/>
<dbReference type="WBParaSite" id="ALUE_0002007501-mRNA-1">
    <property type="protein sequence ID" value="ALUE_0002007501-mRNA-1"/>
    <property type="gene ID" value="ALUE_0002007501"/>
</dbReference>
<feature type="compositionally biased region" description="Polar residues" evidence="1">
    <location>
        <begin position="51"/>
        <end position="86"/>
    </location>
</feature>
<reference evidence="4" key="1">
    <citation type="submission" date="2017-02" db="UniProtKB">
        <authorList>
            <consortium name="WormBaseParasite"/>
        </authorList>
    </citation>
    <scope>IDENTIFICATION</scope>
</reference>
<protein>
    <submittedName>
        <fullName evidence="4">RING-type domain-containing protein</fullName>
    </submittedName>
</protein>
<proteinExistence type="predicted"/>
<feature type="region of interest" description="Disordered" evidence="1">
    <location>
        <begin position="174"/>
        <end position="195"/>
    </location>
</feature>
<dbReference type="Proteomes" id="UP000036681">
    <property type="component" value="Unplaced"/>
</dbReference>
<feature type="transmembrane region" description="Helical" evidence="2">
    <location>
        <begin position="403"/>
        <end position="430"/>
    </location>
</feature>
<name>A0A0M3IMU7_ASCLU</name>
<accession>A0A0M3IMU7</accession>
<feature type="region of interest" description="Disordered" evidence="1">
    <location>
        <begin position="1"/>
        <end position="20"/>
    </location>
</feature>
<evidence type="ECO:0000313" key="3">
    <source>
        <dbReference type="Proteomes" id="UP000036681"/>
    </source>
</evidence>
<evidence type="ECO:0000313" key="4">
    <source>
        <dbReference type="WBParaSite" id="ALUE_0002007501-mRNA-1"/>
    </source>
</evidence>
<keyword evidence="2" id="KW-0472">Membrane</keyword>
<keyword evidence="2" id="KW-1133">Transmembrane helix</keyword>
<feature type="region of interest" description="Disordered" evidence="1">
    <location>
        <begin position="46"/>
        <end position="123"/>
    </location>
</feature>
<feature type="compositionally biased region" description="Basic and acidic residues" evidence="1">
    <location>
        <begin position="87"/>
        <end position="100"/>
    </location>
</feature>
<sequence>MKSDAMENQLITEDPQEHLILDSEEEQLYPKISDGELSADVQDNDLCMTSPEDQFSAFTSSDSGQNARISEDTISNNIEQTQLSTSKPEEQLEVASERDGCLGNAHESEELRDDECDKKQEGRNLAAGDSNIALDIEEGHREGSDVGKLYASGIEIQSPAPVVIEYSQDIQLSTVSSDGNQPPEESRSPDSMSFVQNRRTDPLDEFLNGSWLRSGCLRDEMDPQSGGGKLPRSFSDLGCFNWSAHVNVTESSLVNDLVQSDLNGSCTGYENAGNAVEQPATNYSSMRGDPMTNVQEIFLPENCLRQFSFSPMASVHTLYRRLAGSCRVVSEKSSRRGYEREFVMRYVMYIIIVGIFLIMPIYHRWRLGCLLVEGKFIDGTDSDMEEASEEACERSMKKAKLGLLTVSIAVCVVINLCSIFLSAYLLAIVLTEAKDETAIAEEKTHQVMDAILSCLIPTKIVDQIKADSNVH</sequence>
<keyword evidence="3" id="KW-1185">Reference proteome</keyword>